<feature type="domain" description="Dinitrogenase iron-molybdenum cofactor biosynthesis" evidence="1">
    <location>
        <begin position="13"/>
        <end position="107"/>
    </location>
</feature>
<dbReference type="Pfam" id="PF02579">
    <property type="entry name" value="Nitro_FeMo-Co"/>
    <property type="match status" value="1"/>
</dbReference>
<dbReference type="OrthoDB" id="280278at2"/>
<dbReference type="EMBL" id="FOFU01000003">
    <property type="protein sequence ID" value="SEQ22910.1"/>
    <property type="molecule type" value="Genomic_DNA"/>
</dbReference>
<proteinExistence type="predicted"/>
<organism evidence="2 3">
    <name type="scientific">Treponema bryantii</name>
    <dbReference type="NCBI Taxonomy" id="163"/>
    <lineage>
        <taxon>Bacteria</taxon>
        <taxon>Pseudomonadati</taxon>
        <taxon>Spirochaetota</taxon>
        <taxon>Spirochaetia</taxon>
        <taxon>Spirochaetales</taxon>
        <taxon>Treponemataceae</taxon>
        <taxon>Treponema</taxon>
    </lineage>
</organism>
<dbReference type="SUPFAM" id="SSF53146">
    <property type="entry name" value="Nitrogenase accessory factor-like"/>
    <property type="match status" value="1"/>
</dbReference>
<protein>
    <submittedName>
        <fullName evidence="2">Predicted Fe-Mo cluster-binding protein, NifX family</fullName>
    </submittedName>
</protein>
<dbReference type="PANTHER" id="PTHR33937">
    <property type="entry name" value="IRON-MOLYBDENUM PROTEIN-RELATED-RELATED"/>
    <property type="match status" value="1"/>
</dbReference>
<dbReference type="AlphaFoldDB" id="A0A1H9EB30"/>
<keyword evidence="3" id="KW-1185">Reference proteome</keyword>
<sequence>MADKYRVAIASTDGETVNTHYGKSEIFYIYIVDDDEGYDLLEKRSLKPVCQDGIHDKSAMDIHVQQFTDCKYVIASRIGDGAIQSLTTQGITAMELPGSIDDAILKVWKYNRIQGLF</sequence>
<evidence type="ECO:0000313" key="2">
    <source>
        <dbReference type="EMBL" id="SEQ22910.1"/>
    </source>
</evidence>
<gene>
    <name evidence="2" type="ORF">SAMN04487977_10397</name>
</gene>
<dbReference type="Gene3D" id="3.30.420.130">
    <property type="entry name" value="Dinitrogenase iron-molybdenum cofactor biosynthesis domain"/>
    <property type="match status" value="1"/>
</dbReference>
<dbReference type="Proteomes" id="UP000182360">
    <property type="component" value="Unassembled WGS sequence"/>
</dbReference>
<dbReference type="InterPro" id="IPR051840">
    <property type="entry name" value="NifX/NifY_domain"/>
</dbReference>
<evidence type="ECO:0000259" key="1">
    <source>
        <dbReference type="Pfam" id="PF02579"/>
    </source>
</evidence>
<evidence type="ECO:0000313" key="3">
    <source>
        <dbReference type="Proteomes" id="UP000182360"/>
    </source>
</evidence>
<dbReference type="InterPro" id="IPR036105">
    <property type="entry name" value="DiNase_FeMo-co_biosyn_sf"/>
</dbReference>
<dbReference type="InterPro" id="IPR003731">
    <property type="entry name" value="Di-Nase_FeMo-co_biosynth"/>
</dbReference>
<name>A0A1H9EB30_9SPIR</name>
<dbReference type="PANTHER" id="PTHR33937:SF1">
    <property type="entry name" value="IRON-MOLIBDENUM COFACTOR PROCESSING PROTEIN"/>
    <property type="match status" value="1"/>
</dbReference>
<dbReference type="CDD" id="cd00562">
    <property type="entry name" value="NifX_NifB"/>
    <property type="match status" value="1"/>
</dbReference>
<dbReference type="STRING" id="163.SAMN04487775_101392"/>
<accession>A0A1H9EB30</accession>
<reference evidence="2 3" key="1">
    <citation type="submission" date="2016-10" db="EMBL/GenBank/DDBJ databases">
        <authorList>
            <person name="de Groot N.N."/>
        </authorList>
    </citation>
    <scope>NUCLEOTIDE SEQUENCE [LARGE SCALE GENOMIC DNA]</scope>
    <source>
        <strain evidence="2 3">B25</strain>
    </source>
</reference>
<dbReference type="RefSeq" id="WP_074642151.1">
    <property type="nucleotide sequence ID" value="NZ_FOFU01000003.1"/>
</dbReference>